<accession>A0A4P2QD96</accession>
<feature type="region of interest" description="Disordered" evidence="1">
    <location>
        <begin position="53"/>
        <end position="72"/>
    </location>
</feature>
<dbReference type="AlphaFoldDB" id="A0A4P2QD96"/>
<evidence type="ECO:0000313" key="3">
    <source>
        <dbReference type="Proteomes" id="UP000295781"/>
    </source>
</evidence>
<dbReference type="Proteomes" id="UP000295781">
    <property type="component" value="Chromosome"/>
</dbReference>
<feature type="compositionally biased region" description="Low complexity" evidence="1">
    <location>
        <begin position="53"/>
        <end position="67"/>
    </location>
</feature>
<dbReference type="EMBL" id="CP012670">
    <property type="protein sequence ID" value="AUX27381.1"/>
    <property type="molecule type" value="Genomic_DNA"/>
</dbReference>
<evidence type="ECO:0000313" key="2">
    <source>
        <dbReference type="EMBL" id="AUX27381.1"/>
    </source>
</evidence>
<name>A0A4P2QD96_SORCE</name>
<protein>
    <submittedName>
        <fullName evidence="2">Uncharacterized protein</fullName>
    </submittedName>
</protein>
<reference evidence="2 3" key="1">
    <citation type="submission" date="2015-09" db="EMBL/GenBank/DDBJ databases">
        <title>Sorangium comparison.</title>
        <authorList>
            <person name="Zaburannyi N."/>
            <person name="Bunk B."/>
            <person name="Overmann J."/>
            <person name="Mueller R."/>
        </authorList>
    </citation>
    <scope>NUCLEOTIDE SEQUENCE [LARGE SCALE GENOMIC DNA]</scope>
    <source>
        <strain evidence="2 3">So ceGT47</strain>
    </source>
</reference>
<organism evidence="2 3">
    <name type="scientific">Sorangium cellulosum</name>
    <name type="common">Polyangium cellulosum</name>
    <dbReference type="NCBI Taxonomy" id="56"/>
    <lineage>
        <taxon>Bacteria</taxon>
        <taxon>Pseudomonadati</taxon>
        <taxon>Myxococcota</taxon>
        <taxon>Polyangia</taxon>
        <taxon>Polyangiales</taxon>
        <taxon>Polyangiaceae</taxon>
        <taxon>Sorangium</taxon>
    </lineage>
</organism>
<sequence>MVAAMLVRSPLSWIRRGPVGGASRLVGPVLRRRSPGLLGAALALVLGCSGGATPAPAARPAPVVKTPSVRPRAPEGPPLLPAHVIAALEDEDATPYLARRGDEALLLYAAGGTWRTRVLGADGAPRGDAIEAGPVPADVPVAALRAAPKGYLAAWIEQLEGGRAVRVLALDPAGKPLAPASLVAHTAEEISWLDVLPNAKGALVVWEVPREDRVDVVVSAVAQGSGPAIKPTTPASVAREVLGWNAVATERGAAVALVLPRPGPAAKGERRPATKAAAEDALDAAKLGAVSILEIDAAGKVSAPAVVSPEPTARTDLEIVAAGGRYLLTWTDERDIDGAVYLAAVEPGGKVVVAARPATPPSGEQALVSLVAPSAEGGGRALLAWEDMLRARGGAEGRGAGRLIHLAAVGPDGALGAARAGLVFSASGPPDLAADGDGFAAVTLAPAALEATGGEAAAPIWPTFVRFGPDLSVRAAEPVRAAPFAATEGVPYLVRGLSCHGGACWTLASAAAGAAPRQGGAGEAAGAGAPLALVSLPVRDSAWRAPAFREDREPPPRATALRALVEGDHIARVAAADLGGGALLAAWVTYFVEGASDAPRGQDLSATLAVRAASASGLGKLNVVSQRASSLGGVAIAAGPPAPADPKRQAGAAQAESVLAWVARERGETQVFVTKLDAAGAKVAQKRLTTAPRKKRGGVPSEASDVAIAHDGAGGYIVAWIDTRDGNAEVYAARVDRALNRTVPDRRITSAPLDASEVQIAVRGQETWLVWSDARPAGDAAGAGDPGGESAGDIYLARLDTKTLQKLGDEARLHASPEHSRSPVLAPSEGGLVVGWVEEPAGEGASTGGGARLARLDDKGALVGPPVALAGPEGAAVSSVALACGEVCRGALASAPGDSVSLSAFTLAPGGGAASPPKPLVGLTGAASQDVSPVFAGRSGASLFFADDAASGSGRVRWMTIAWP</sequence>
<evidence type="ECO:0000256" key="1">
    <source>
        <dbReference type="SAM" id="MobiDB-lite"/>
    </source>
</evidence>
<gene>
    <name evidence="2" type="ORF">SOCEGT47_079690</name>
</gene>
<proteinExistence type="predicted"/>